<dbReference type="AlphaFoldDB" id="H0EQB1"/>
<evidence type="ECO:0000313" key="2">
    <source>
        <dbReference type="EMBL" id="EHK99293.1"/>
    </source>
</evidence>
<accession>H0EQB1</accession>
<comment type="caution">
    <text evidence="2">The sequence shown here is derived from an EMBL/GenBank/DDBJ whole genome shotgun (WGS) entry which is preliminary data.</text>
</comment>
<gene>
    <name evidence="2" type="ORF">M7I_4859</name>
</gene>
<dbReference type="EMBL" id="AGUE01000122">
    <property type="protein sequence ID" value="EHK99293.1"/>
    <property type="molecule type" value="Genomic_DNA"/>
</dbReference>
<sequence>MKKEETNDEWGKFDGLDDFQGDMDEFADGEEFLERKWMEEQARLEADEGGLDENPETSGQLDM</sequence>
<reference evidence="2 3" key="1">
    <citation type="journal article" date="2012" name="Eukaryot. Cell">
        <title>Genome sequence of the fungus Glarea lozoyensis: the first genome sequence of a species from the Helotiaceae family.</title>
        <authorList>
            <person name="Youssar L."/>
            <person name="Gruening B.A."/>
            <person name="Erxleben A."/>
            <person name="Guenther S."/>
            <person name="Huettel W."/>
        </authorList>
    </citation>
    <scope>NUCLEOTIDE SEQUENCE [LARGE SCALE GENOMIC DNA]</scope>
    <source>
        <strain evidence="3">ATCC 74030 / MF5533</strain>
    </source>
</reference>
<dbReference type="OrthoDB" id="262529at2759"/>
<organism evidence="2 3">
    <name type="scientific">Glarea lozoyensis (strain ATCC 74030 / MF5533)</name>
    <dbReference type="NCBI Taxonomy" id="1104152"/>
    <lineage>
        <taxon>Eukaryota</taxon>
        <taxon>Fungi</taxon>
        <taxon>Dikarya</taxon>
        <taxon>Ascomycota</taxon>
        <taxon>Pezizomycotina</taxon>
        <taxon>Leotiomycetes</taxon>
        <taxon>Helotiales</taxon>
        <taxon>Helotiaceae</taxon>
        <taxon>Glarea</taxon>
    </lineage>
</organism>
<feature type="region of interest" description="Disordered" evidence="1">
    <location>
        <begin position="41"/>
        <end position="63"/>
    </location>
</feature>
<dbReference type="HOGENOM" id="CLU_2885979_0_0_1"/>
<dbReference type="Proteomes" id="UP000005446">
    <property type="component" value="Unassembled WGS sequence"/>
</dbReference>
<keyword evidence="3" id="KW-1185">Reference proteome</keyword>
<dbReference type="InParanoid" id="H0EQB1"/>
<feature type="compositionally biased region" description="Basic and acidic residues" evidence="1">
    <location>
        <begin position="1"/>
        <end position="15"/>
    </location>
</feature>
<evidence type="ECO:0000256" key="1">
    <source>
        <dbReference type="SAM" id="MobiDB-lite"/>
    </source>
</evidence>
<feature type="region of interest" description="Disordered" evidence="1">
    <location>
        <begin position="1"/>
        <end position="23"/>
    </location>
</feature>
<evidence type="ECO:0000313" key="3">
    <source>
        <dbReference type="Proteomes" id="UP000005446"/>
    </source>
</evidence>
<protein>
    <submittedName>
        <fullName evidence="2">Uncharacterized protein</fullName>
    </submittedName>
</protein>
<name>H0EQB1_GLAL7</name>
<proteinExistence type="predicted"/>